<dbReference type="EMBL" id="KZ825069">
    <property type="protein sequence ID" value="RAH55204.1"/>
    <property type="molecule type" value="Genomic_DNA"/>
</dbReference>
<dbReference type="AlphaFoldDB" id="A0A8G1VJ43"/>
<gene>
    <name evidence="1" type="ORF">BO85DRAFT_81366</name>
</gene>
<accession>A0A8G1VJ43</accession>
<reference evidence="1 2" key="1">
    <citation type="submission" date="2018-02" db="EMBL/GenBank/DDBJ databases">
        <title>The genomes of Aspergillus section Nigri reveals drivers in fungal speciation.</title>
        <authorList>
            <consortium name="DOE Joint Genome Institute"/>
            <person name="Vesth T.C."/>
            <person name="Nybo J."/>
            <person name="Theobald S."/>
            <person name="Brandl J."/>
            <person name="Frisvad J.C."/>
            <person name="Nielsen K.F."/>
            <person name="Lyhne E.K."/>
            <person name="Kogle M.E."/>
            <person name="Kuo A."/>
            <person name="Riley R."/>
            <person name="Clum A."/>
            <person name="Nolan M."/>
            <person name="Lipzen A."/>
            <person name="Salamov A."/>
            <person name="Henrissat B."/>
            <person name="Wiebenga A."/>
            <person name="De vries R.P."/>
            <person name="Grigoriev I.V."/>
            <person name="Mortensen U.H."/>
            <person name="Andersen M.R."/>
            <person name="Baker S.E."/>
        </authorList>
    </citation>
    <scope>NUCLEOTIDE SEQUENCE [LARGE SCALE GENOMIC DNA]</scope>
    <source>
        <strain evidence="1 2">CBS 112811</strain>
    </source>
</reference>
<dbReference type="GeneID" id="37169097"/>
<name>A0A8G1VJ43_9EURO</name>
<sequence>MHALLVGAASVNIPLNGHRTVDPRTIPVDYHAFFAVHVSRDLTKEELIALSTWMRKLPSFAGLKIVLLLLFSLQKERTSPSDL</sequence>
<protein>
    <submittedName>
        <fullName evidence="1">Uncharacterized protein</fullName>
    </submittedName>
</protein>
<evidence type="ECO:0000313" key="2">
    <source>
        <dbReference type="Proteomes" id="UP000249526"/>
    </source>
</evidence>
<proteinExistence type="predicted"/>
<dbReference type="Proteomes" id="UP000249526">
    <property type="component" value="Unassembled WGS sequence"/>
</dbReference>
<evidence type="ECO:0000313" key="1">
    <source>
        <dbReference type="EMBL" id="RAH55204.1"/>
    </source>
</evidence>
<keyword evidence="2" id="KW-1185">Reference proteome</keyword>
<dbReference type="RefSeq" id="XP_025513126.1">
    <property type="nucleotide sequence ID" value="XM_025665695.1"/>
</dbReference>
<organism evidence="1 2">
    <name type="scientific">Aspergillus piperis CBS 112811</name>
    <dbReference type="NCBI Taxonomy" id="1448313"/>
    <lineage>
        <taxon>Eukaryota</taxon>
        <taxon>Fungi</taxon>
        <taxon>Dikarya</taxon>
        <taxon>Ascomycota</taxon>
        <taxon>Pezizomycotina</taxon>
        <taxon>Eurotiomycetes</taxon>
        <taxon>Eurotiomycetidae</taxon>
        <taxon>Eurotiales</taxon>
        <taxon>Aspergillaceae</taxon>
        <taxon>Aspergillus</taxon>
        <taxon>Aspergillus subgen. Circumdati</taxon>
    </lineage>
</organism>